<keyword evidence="2" id="KW-0560">Oxidoreductase</keyword>
<dbReference type="EMBL" id="FNUZ01000004">
    <property type="protein sequence ID" value="SEG41627.1"/>
    <property type="molecule type" value="Genomic_DNA"/>
</dbReference>
<evidence type="ECO:0000256" key="1">
    <source>
        <dbReference type="ARBA" id="ARBA00010928"/>
    </source>
</evidence>
<evidence type="ECO:0000259" key="4">
    <source>
        <dbReference type="Pfam" id="PF02894"/>
    </source>
</evidence>
<proteinExistence type="inferred from homology"/>
<dbReference type="GO" id="GO:0000166">
    <property type="term" value="F:nucleotide binding"/>
    <property type="evidence" value="ECO:0007669"/>
    <property type="project" value="InterPro"/>
</dbReference>
<dbReference type="InterPro" id="IPR000683">
    <property type="entry name" value="Gfo/Idh/MocA-like_OxRdtase_N"/>
</dbReference>
<dbReference type="InterPro" id="IPR036291">
    <property type="entry name" value="NAD(P)-bd_dom_sf"/>
</dbReference>
<dbReference type="PANTHER" id="PTHR42840:SF3">
    <property type="entry name" value="BINDING ROSSMANN FOLD OXIDOREDUCTASE, PUTATIVE (AFU_ORTHOLOGUE AFUA_2G10240)-RELATED"/>
    <property type="match status" value="1"/>
</dbReference>
<dbReference type="SUPFAM" id="SSF51735">
    <property type="entry name" value="NAD(P)-binding Rossmann-fold domains"/>
    <property type="match status" value="1"/>
</dbReference>
<gene>
    <name evidence="5" type="ORF">SAMN04488045_2731</name>
</gene>
<accession>A0A1H6A0Z7</accession>
<dbReference type="SUPFAM" id="SSF55347">
    <property type="entry name" value="Glyceraldehyde-3-phosphate dehydrogenase-like, C-terminal domain"/>
    <property type="match status" value="1"/>
</dbReference>
<reference evidence="5 6" key="1">
    <citation type="submission" date="2016-10" db="EMBL/GenBank/DDBJ databases">
        <authorList>
            <person name="de Groot N.N."/>
        </authorList>
    </citation>
    <scope>NUCLEOTIDE SEQUENCE [LARGE SCALE GENOMIC DNA]</scope>
    <source>
        <strain evidence="5 6">DSM 26915</strain>
    </source>
</reference>
<evidence type="ECO:0000259" key="3">
    <source>
        <dbReference type="Pfam" id="PF01408"/>
    </source>
</evidence>
<dbReference type="Pfam" id="PF02894">
    <property type="entry name" value="GFO_IDH_MocA_C"/>
    <property type="match status" value="1"/>
</dbReference>
<dbReference type="Gene3D" id="3.40.50.720">
    <property type="entry name" value="NAD(P)-binding Rossmann-like Domain"/>
    <property type="match status" value="1"/>
</dbReference>
<dbReference type="OrthoDB" id="9792935at2"/>
<evidence type="ECO:0000256" key="2">
    <source>
        <dbReference type="ARBA" id="ARBA00023002"/>
    </source>
</evidence>
<keyword evidence="6" id="KW-1185">Reference proteome</keyword>
<dbReference type="AlphaFoldDB" id="A0A1H6A0Z7"/>
<dbReference type="Gene3D" id="3.30.360.10">
    <property type="entry name" value="Dihydrodipicolinate Reductase, domain 2"/>
    <property type="match status" value="1"/>
</dbReference>
<dbReference type="GO" id="GO:0016491">
    <property type="term" value="F:oxidoreductase activity"/>
    <property type="evidence" value="ECO:0007669"/>
    <property type="project" value="UniProtKB-KW"/>
</dbReference>
<dbReference type="PANTHER" id="PTHR42840">
    <property type="entry name" value="NAD(P)-BINDING ROSSMANN-FOLD SUPERFAMILY PROTEIN-RELATED"/>
    <property type="match status" value="1"/>
</dbReference>
<dbReference type="Pfam" id="PF01408">
    <property type="entry name" value="GFO_IDH_MocA"/>
    <property type="match status" value="1"/>
</dbReference>
<dbReference type="Proteomes" id="UP000236752">
    <property type="component" value="Unassembled WGS sequence"/>
</dbReference>
<evidence type="ECO:0000313" key="5">
    <source>
        <dbReference type="EMBL" id="SEG41627.1"/>
    </source>
</evidence>
<sequence>MTTRLAIIGAGLMGEDHARIFAQEVPGATLQVICDPDNNRAAAVADKFSAADVATDAAATIARPDVDAVVIASPDFTHADLTRQCIDAGKRVLCEKPLSQKSSECLEVMQAEVLLNARHVMLGFMRRYDQSYIDMRAALTGGKLGRALMMHNFHRNVETPASDFTGAMAITNSAPHEFDVVRHVMGVEYTSITAHQPRRSDSRVAPVVMVLETSDDQLVMIEINNNAAYGYDVRAELVGEAGSIAINNVAYTRTDSRFTSSTPYDADWRSRYADAYRRQNREFIRFVETGEFPGIASDAWDGYCAAVVAEAGVRALESGQTSPVSLIEKPELYA</sequence>
<evidence type="ECO:0000313" key="6">
    <source>
        <dbReference type="Proteomes" id="UP000236752"/>
    </source>
</evidence>
<organism evidence="5 6">
    <name type="scientific">Thalassococcus halodurans</name>
    <dbReference type="NCBI Taxonomy" id="373675"/>
    <lineage>
        <taxon>Bacteria</taxon>
        <taxon>Pseudomonadati</taxon>
        <taxon>Pseudomonadota</taxon>
        <taxon>Alphaproteobacteria</taxon>
        <taxon>Rhodobacterales</taxon>
        <taxon>Roseobacteraceae</taxon>
        <taxon>Thalassococcus</taxon>
    </lineage>
</organism>
<dbReference type="RefSeq" id="WP_103911055.1">
    <property type="nucleotide sequence ID" value="NZ_FNUZ01000004.1"/>
</dbReference>
<feature type="domain" description="Gfo/Idh/MocA-like oxidoreductase C-terminal" evidence="4">
    <location>
        <begin position="137"/>
        <end position="325"/>
    </location>
</feature>
<comment type="similarity">
    <text evidence="1">Belongs to the Gfo/Idh/MocA family.</text>
</comment>
<name>A0A1H6A0Z7_9RHOB</name>
<protein>
    <submittedName>
        <fullName evidence="5">Myo-inositol 2-dehydrogenase / D-chiro-inositol 1-dehydrogenase</fullName>
    </submittedName>
</protein>
<feature type="domain" description="Gfo/Idh/MocA-like oxidoreductase N-terminal" evidence="3">
    <location>
        <begin position="4"/>
        <end position="115"/>
    </location>
</feature>
<dbReference type="InterPro" id="IPR004104">
    <property type="entry name" value="Gfo/Idh/MocA-like_OxRdtase_C"/>
</dbReference>